<sequence length="195" mass="20946">MRDHITLSSAEGPDALRTERLRAVLGARGFSASADIDDIRDALELGASALGEALVAAETVAACEARTGRCFFIRRGPDGRADGFIALLYLNDEGYQALMYGRFTPEAPELSHLAARDERALAIYVWCLAGRGVDDKRAVVRAVTEARREAFPDIALFARPVSREGRMMTAALDAPSAGAAWLGWVPASPPELRGS</sequence>
<accession>A0A5M6ZAA1</accession>
<evidence type="ECO:0000313" key="2">
    <source>
        <dbReference type="Proteomes" id="UP000325122"/>
    </source>
</evidence>
<reference evidence="1 2" key="1">
    <citation type="submission" date="2019-09" db="EMBL/GenBank/DDBJ databases">
        <authorList>
            <person name="Kevbrin V."/>
            <person name="Grouzdev D.S."/>
        </authorList>
    </citation>
    <scope>NUCLEOTIDE SEQUENCE [LARGE SCALE GENOMIC DNA]</scope>
    <source>
        <strain evidence="1 2">G-192</strain>
    </source>
</reference>
<protein>
    <submittedName>
        <fullName evidence="1">Uncharacterized protein</fullName>
    </submittedName>
</protein>
<organism evidence="1 2">
    <name type="scientific">Alkalicaulis satelles</name>
    <dbReference type="NCBI Taxonomy" id="2609175"/>
    <lineage>
        <taxon>Bacteria</taxon>
        <taxon>Pseudomonadati</taxon>
        <taxon>Pseudomonadota</taxon>
        <taxon>Alphaproteobacteria</taxon>
        <taxon>Maricaulales</taxon>
        <taxon>Maricaulaceae</taxon>
        <taxon>Alkalicaulis</taxon>
    </lineage>
</organism>
<proteinExistence type="predicted"/>
<comment type="caution">
    <text evidence="1">The sequence shown here is derived from an EMBL/GenBank/DDBJ whole genome shotgun (WGS) entry which is preliminary data.</text>
</comment>
<name>A0A5M6ZAA1_9PROT</name>
<evidence type="ECO:0000313" key="1">
    <source>
        <dbReference type="EMBL" id="KAA5801040.1"/>
    </source>
</evidence>
<gene>
    <name evidence="1" type="ORF">F1654_13355</name>
</gene>
<dbReference type="Proteomes" id="UP000325122">
    <property type="component" value="Unassembled WGS sequence"/>
</dbReference>
<dbReference type="AlphaFoldDB" id="A0A5M6ZAA1"/>
<keyword evidence="2" id="KW-1185">Reference proteome</keyword>
<dbReference type="EMBL" id="VWOJ01000005">
    <property type="protein sequence ID" value="KAA5801040.1"/>
    <property type="molecule type" value="Genomic_DNA"/>
</dbReference>